<name>A0A4R0KSQ6_9ACTN</name>
<dbReference type="SUPFAM" id="SSF51735">
    <property type="entry name" value="NAD(P)-binding Rossmann-fold domains"/>
    <property type="match status" value="1"/>
</dbReference>
<gene>
    <name evidence="2" type="ORF">E0H73_18645</name>
</gene>
<dbReference type="PANTHER" id="PTHR43162">
    <property type="match status" value="1"/>
</dbReference>
<dbReference type="Proteomes" id="UP000291144">
    <property type="component" value="Unassembled WGS sequence"/>
</dbReference>
<proteinExistence type="predicted"/>
<dbReference type="OrthoDB" id="116343at2"/>
<keyword evidence="3" id="KW-1185">Reference proteome</keyword>
<evidence type="ECO:0000259" key="1">
    <source>
        <dbReference type="Pfam" id="PF13460"/>
    </source>
</evidence>
<evidence type="ECO:0000313" key="3">
    <source>
        <dbReference type="Proteomes" id="UP000291144"/>
    </source>
</evidence>
<comment type="caution">
    <text evidence="2">The sequence shown here is derived from an EMBL/GenBank/DDBJ whole genome shotgun (WGS) entry which is preliminary data.</text>
</comment>
<dbReference type="InterPro" id="IPR036291">
    <property type="entry name" value="NAD(P)-bd_dom_sf"/>
</dbReference>
<accession>A0A4R0KSQ6</accession>
<dbReference type="Gene3D" id="3.40.50.720">
    <property type="entry name" value="NAD(P)-binding Rossmann-like Domain"/>
    <property type="match status" value="1"/>
</dbReference>
<organism evidence="2 3">
    <name type="scientific">Kribbella pittospori</name>
    <dbReference type="NCBI Taxonomy" id="722689"/>
    <lineage>
        <taxon>Bacteria</taxon>
        <taxon>Bacillati</taxon>
        <taxon>Actinomycetota</taxon>
        <taxon>Actinomycetes</taxon>
        <taxon>Propionibacteriales</taxon>
        <taxon>Kribbellaceae</taxon>
        <taxon>Kribbella</taxon>
    </lineage>
</organism>
<dbReference type="InterPro" id="IPR051604">
    <property type="entry name" value="Ergot_Alk_Oxidoreductase"/>
</dbReference>
<dbReference type="RefSeq" id="WP_131357619.1">
    <property type="nucleotide sequence ID" value="NZ_SJKB01000005.1"/>
</dbReference>
<evidence type="ECO:0000313" key="2">
    <source>
        <dbReference type="EMBL" id="TCC61258.1"/>
    </source>
</evidence>
<dbReference type="InterPro" id="IPR016040">
    <property type="entry name" value="NAD(P)-bd_dom"/>
</dbReference>
<dbReference type="AlphaFoldDB" id="A0A4R0KSQ6"/>
<dbReference type="PANTHER" id="PTHR43162:SF1">
    <property type="entry name" value="PRESTALK A DIFFERENTIATION PROTEIN A"/>
    <property type="match status" value="1"/>
</dbReference>
<dbReference type="EMBL" id="SJKB01000005">
    <property type="protein sequence ID" value="TCC61258.1"/>
    <property type="molecule type" value="Genomic_DNA"/>
</dbReference>
<feature type="domain" description="NAD(P)-binding" evidence="1">
    <location>
        <begin position="6"/>
        <end position="173"/>
    </location>
</feature>
<reference evidence="2 3" key="1">
    <citation type="submission" date="2019-02" db="EMBL/GenBank/DDBJ databases">
        <title>Kribbella capetownensis sp. nov. and Kribbella speibonae sp. nov., isolated from soil.</title>
        <authorList>
            <person name="Curtis S.M."/>
            <person name="Norton I."/>
            <person name="Everest G.J."/>
            <person name="Meyers P.R."/>
        </authorList>
    </citation>
    <scope>NUCLEOTIDE SEQUENCE [LARGE SCALE GENOMIC DNA]</scope>
    <source>
        <strain evidence="2 3">NRRL B-24813</strain>
    </source>
</reference>
<dbReference type="Pfam" id="PF13460">
    <property type="entry name" value="NAD_binding_10"/>
    <property type="match status" value="1"/>
</dbReference>
<sequence length="272" mass="28753">MIVITGATGNVGRPLVQALAAAGEVVTAVSRRRAEVPAGVRHVEADLSRPETLEPAVEGAEAVFLLTGPEFLAGGNLNDVIKTIRAAGVERTVLLSSQGVGTKRHPSDHEDAVTRSGLAWTILRPGNFNSNALQWAAAVRAQRAVEAPFADVALPAIDPTDIAEAAAVVLTDPAHASNTYTLTGPAPISPRQQAHEIALAINEPVRFVELTRTQARDRMTRHMPAPVADATLDVLGSPSTEEQQVSPDVEKVLGRPARTFAEWAGRNVGAFR</sequence>
<protein>
    <submittedName>
        <fullName evidence="2">NAD-dependent epimerase/dehydratase family protein</fullName>
    </submittedName>
</protein>
<dbReference type="Gene3D" id="3.90.25.10">
    <property type="entry name" value="UDP-galactose 4-epimerase, domain 1"/>
    <property type="match status" value="1"/>
</dbReference>